<dbReference type="RefSeq" id="WP_221227709.1">
    <property type="nucleotide sequence ID" value="NZ_JACIGE010000005.1"/>
</dbReference>
<dbReference type="CDD" id="cd12912">
    <property type="entry name" value="PDC2_MCP_like"/>
    <property type="match status" value="1"/>
</dbReference>
<dbReference type="FunFam" id="1.10.287.950:FF:000001">
    <property type="entry name" value="Methyl-accepting chemotaxis sensory transducer"/>
    <property type="match status" value="1"/>
</dbReference>
<evidence type="ECO:0000256" key="5">
    <source>
        <dbReference type="ARBA" id="ARBA00022989"/>
    </source>
</evidence>
<dbReference type="EMBL" id="JACIGE010000005">
    <property type="protein sequence ID" value="MBB4247341.1"/>
    <property type="molecule type" value="Genomic_DNA"/>
</dbReference>
<sequence length="616" mass="65218">MIAFVLIVIALVSSLLCGVAYWKLKEALSESINDQINLAAAAKVSFVTEWVSSRQAIVGSTLERFGKSELKPVLDQAKDAGGFDDMYIGQPDKTMTQFSQATPVPPGYDPTVRPWYVAAAAAADAIASPPYIDAATKQPVITFAKALRDQGNVLAIAGGDVTLKRVVDEIVASKLPGDGYAFLITQDGQVIAHPEKDSGLKKIADVLPGFDLASAAKDGSISRAALAGETALTALFPVGKTGWLLGVVVPEAKATAAISRLLYGMLTLMAIGLVLGFFVTSFGVSRMLSGMTLLRDAMHNMSKGSGDLTASLIVDSKDEVGQTKDSFNRFLATLRGMVADVKGNSVQLLDGIDLLGKETEQISTGSKQQASFASATAAAVEEMTASVSQIAESARNAEKLTQESSRISQRLVVDVRESSAEIALIAQTVEQLGTVLKGMDSRSLEINNIVGVIKEIADQTNLLALNAAIEAARAGEQGRGFAVVADEVRKLAERTATSTIEIGSMIQLIQEATQAAVSSMETAVQQVNRGVEKSRAVSGSIEHIEQSGLAVENALTSIASATAEQSTSSHEIARNIERIHEMTESSDASIQETRAETEKLRGLAQNLQVLMDKFRV</sequence>
<evidence type="ECO:0000256" key="4">
    <source>
        <dbReference type="ARBA" id="ARBA00022692"/>
    </source>
</evidence>
<evidence type="ECO:0000259" key="11">
    <source>
        <dbReference type="PROSITE" id="PS50111"/>
    </source>
</evidence>
<dbReference type="PROSITE" id="PS50885">
    <property type="entry name" value="HAMP"/>
    <property type="match status" value="1"/>
</dbReference>
<dbReference type="GO" id="GO:0006935">
    <property type="term" value="P:chemotaxis"/>
    <property type="evidence" value="ECO:0007669"/>
    <property type="project" value="UniProtKB-KW"/>
</dbReference>
<evidence type="ECO:0000256" key="2">
    <source>
        <dbReference type="ARBA" id="ARBA00022475"/>
    </source>
</evidence>
<dbReference type="InterPro" id="IPR004089">
    <property type="entry name" value="MCPsignal_dom"/>
</dbReference>
<evidence type="ECO:0000256" key="8">
    <source>
        <dbReference type="ARBA" id="ARBA00029447"/>
    </source>
</evidence>
<dbReference type="Proteomes" id="UP000587070">
    <property type="component" value="Unassembled WGS sequence"/>
</dbReference>
<feature type="domain" description="HAMP" evidence="12">
    <location>
        <begin position="285"/>
        <end position="339"/>
    </location>
</feature>
<keyword evidence="14" id="KW-1185">Reference proteome</keyword>
<dbReference type="SUPFAM" id="SSF58104">
    <property type="entry name" value="Methyl-accepting chemotaxis protein (MCP) signaling domain"/>
    <property type="match status" value="1"/>
</dbReference>
<accession>A0A840G7F5</accession>
<reference evidence="13 14" key="1">
    <citation type="submission" date="2020-08" db="EMBL/GenBank/DDBJ databases">
        <title>Genome sequencing of Purple Non-Sulfur Bacteria from various extreme environments.</title>
        <authorList>
            <person name="Mayer M."/>
        </authorList>
    </citation>
    <scope>NUCLEOTIDE SEQUENCE [LARGE SCALE GENOMIC DNA]</scope>
    <source>
        <strain evidence="13 14">2761</strain>
    </source>
</reference>
<keyword evidence="7 9" id="KW-0807">Transducer</keyword>
<evidence type="ECO:0000259" key="12">
    <source>
        <dbReference type="PROSITE" id="PS50885"/>
    </source>
</evidence>
<dbReference type="SMART" id="SM00283">
    <property type="entry name" value="MA"/>
    <property type="match status" value="1"/>
</dbReference>
<dbReference type="GO" id="GO:0004888">
    <property type="term" value="F:transmembrane signaling receptor activity"/>
    <property type="evidence" value="ECO:0007669"/>
    <property type="project" value="InterPro"/>
</dbReference>
<dbReference type="CDD" id="cd06225">
    <property type="entry name" value="HAMP"/>
    <property type="match status" value="1"/>
</dbReference>
<name>A0A840G7F5_RHOTE</name>
<comment type="subcellular location">
    <subcellularLocation>
        <location evidence="1">Cell membrane</location>
        <topology evidence="1">Multi-pass membrane protein</topology>
    </subcellularLocation>
</comment>
<keyword evidence="3" id="KW-0145">Chemotaxis</keyword>
<dbReference type="Pfam" id="PF00672">
    <property type="entry name" value="HAMP"/>
    <property type="match status" value="1"/>
</dbReference>
<dbReference type="Pfam" id="PF02743">
    <property type="entry name" value="dCache_1"/>
    <property type="match status" value="1"/>
</dbReference>
<evidence type="ECO:0000313" key="14">
    <source>
        <dbReference type="Proteomes" id="UP000587070"/>
    </source>
</evidence>
<dbReference type="SMART" id="SM00304">
    <property type="entry name" value="HAMP"/>
    <property type="match status" value="2"/>
</dbReference>
<dbReference type="PANTHER" id="PTHR32089:SF112">
    <property type="entry name" value="LYSOZYME-LIKE PROTEIN-RELATED"/>
    <property type="match status" value="1"/>
</dbReference>
<dbReference type="PROSITE" id="PS50111">
    <property type="entry name" value="CHEMOTAXIS_TRANSDUC_2"/>
    <property type="match status" value="1"/>
</dbReference>
<dbReference type="PRINTS" id="PR00260">
    <property type="entry name" value="CHEMTRNSDUCR"/>
</dbReference>
<feature type="domain" description="Methyl-accepting transducer" evidence="11">
    <location>
        <begin position="344"/>
        <end position="580"/>
    </location>
</feature>
<keyword evidence="5 10" id="KW-1133">Transmembrane helix</keyword>
<keyword evidence="2" id="KW-1003">Cell membrane</keyword>
<dbReference type="Gene3D" id="1.10.287.950">
    <property type="entry name" value="Methyl-accepting chemotaxis protein"/>
    <property type="match status" value="1"/>
</dbReference>
<dbReference type="AlphaFoldDB" id="A0A840G7F5"/>
<proteinExistence type="inferred from homology"/>
<evidence type="ECO:0000256" key="6">
    <source>
        <dbReference type="ARBA" id="ARBA00023136"/>
    </source>
</evidence>
<evidence type="ECO:0000313" key="13">
    <source>
        <dbReference type="EMBL" id="MBB4247341.1"/>
    </source>
</evidence>
<dbReference type="Pfam" id="PF00015">
    <property type="entry name" value="MCPsignal"/>
    <property type="match status" value="1"/>
</dbReference>
<dbReference type="SUPFAM" id="SSF103190">
    <property type="entry name" value="Sensory domain-like"/>
    <property type="match status" value="1"/>
</dbReference>
<evidence type="ECO:0000256" key="1">
    <source>
        <dbReference type="ARBA" id="ARBA00004651"/>
    </source>
</evidence>
<keyword evidence="4 10" id="KW-0812">Transmembrane</keyword>
<gene>
    <name evidence="13" type="ORF">GGD90_001712</name>
</gene>
<dbReference type="CDD" id="cd11386">
    <property type="entry name" value="MCP_signal"/>
    <property type="match status" value="1"/>
</dbReference>
<comment type="similarity">
    <text evidence="8">Belongs to the methyl-accepting chemotaxis (MCP) protein family.</text>
</comment>
<dbReference type="InterPro" id="IPR029151">
    <property type="entry name" value="Sensor-like_sf"/>
</dbReference>
<dbReference type="PANTHER" id="PTHR32089">
    <property type="entry name" value="METHYL-ACCEPTING CHEMOTAXIS PROTEIN MCPB"/>
    <property type="match status" value="1"/>
</dbReference>
<evidence type="ECO:0000256" key="9">
    <source>
        <dbReference type="PROSITE-ProRule" id="PRU00284"/>
    </source>
</evidence>
<evidence type="ECO:0000256" key="10">
    <source>
        <dbReference type="SAM" id="Phobius"/>
    </source>
</evidence>
<dbReference type="GO" id="GO:0005886">
    <property type="term" value="C:plasma membrane"/>
    <property type="evidence" value="ECO:0007669"/>
    <property type="project" value="UniProtKB-SubCell"/>
</dbReference>
<feature type="transmembrane region" description="Helical" evidence="10">
    <location>
        <begin position="261"/>
        <end position="285"/>
    </location>
</feature>
<evidence type="ECO:0000256" key="7">
    <source>
        <dbReference type="ARBA" id="ARBA00023224"/>
    </source>
</evidence>
<dbReference type="InterPro" id="IPR004090">
    <property type="entry name" value="Chemotax_Me-accpt_rcpt"/>
</dbReference>
<organism evidence="13 14">
    <name type="scientific">Rhodocyclus tenuis</name>
    <name type="common">Rhodospirillum tenue</name>
    <dbReference type="NCBI Taxonomy" id="1066"/>
    <lineage>
        <taxon>Bacteria</taxon>
        <taxon>Pseudomonadati</taxon>
        <taxon>Pseudomonadota</taxon>
        <taxon>Betaproteobacteria</taxon>
        <taxon>Rhodocyclales</taxon>
        <taxon>Rhodocyclaceae</taxon>
        <taxon>Rhodocyclus</taxon>
    </lineage>
</organism>
<dbReference type="InterPro" id="IPR033479">
    <property type="entry name" value="dCache_1"/>
</dbReference>
<keyword evidence="6 10" id="KW-0472">Membrane</keyword>
<protein>
    <submittedName>
        <fullName evidence="13">Methyl-accepting chemotaxis protein</fullName>
    </submittedName>
</protein>
<evidence type="ECO:0000256" key="3">
    <source>
        <dbReference type="ARBA" id="ARBA00022500"/>
    </source>
</evidence>
<comment type="caution">
    <text evidence="13">The sequence shown here is derived from an EMBL/GenBank/DDBJ whole genome shotgun (WGS) entry which is preliminary data.</text>
</comment>
<dbReference type="GO" id="GO:0007165">
    <property type="term" value="P:signal transduction"/>
    <property type="evidence" value="ECO:0007669"/>
    <property type="project" value="UniProtKB-KW"/>
</dbReference>
<dbReference type="InterPro" id="IPR003660">
    <property type="entry name" value="HAMP_dom"/>
</dbReference>
<dbReference type="Gene3D" id="3.30.450.20">
    <property type="entry name" value="PAS domain"/>
    <property type="match status" value="2"/>
</dbReference>